<feature type="transmembrane region" description="Helical" evidence="1">
    <location>
        <begin position="109"/>
        <end position="128"/>
    </location>
</feature>
<feature type="transmembrane region" description="Helical" evidence="1">
    <location>
        <begin position="7"/>
        <end position="27"/>
    </location>
</feature>
<dbReference type="AlphaFoldDB" id="A0A269TI35"/>
<evidence type="ECO:0000313" key="2">
    <source>
        <dbReference type="EMBL" id="PAK21143.1"/>
    </source>
</evidence>
<comment type="caution">
    <text evidence="2">The sequence shown here is derived from an EMBL/GenBank/DDBJ whole genome shotgun (WGS) entry which is preliminary data.</text>
</comment>
<proteinExistence type="predicted"/>
<dbReference type="Proteomes" id="UP000216943">
    <property type="component" value="Unassembled WGS sequence"/>
</dbReference>
<keyword evidence="1" id="KW-0812">Transmembrane</keyword>
<evidence type="ECO:0000256" key="1">
    <source>
        <dbReference type="SAM" id="Phobius"/>
    </source>
</evidence>
<feature type="transmembrane region" description="Helical" evidence="1">
    <location>
        <begin position="73"/>
        <end position="97"/>
    </location>
</feature>
<keyword evidence="1" id="KW-1133">Transmembrane helix</keyword>
<dbReference type="EMBL" id="NQNY01000012">
    <property type="protein sequence ID" value="PAK21143.1"/>
    <property type="molecule type" value="Genomic_DNA"/>
</dbReference>
<name>A0A269TI35_9BACT</name>
<organism evidence="2 3">
    <name type="scientific">Mycoplasmopsis agassizii</name>
    <dbReference type="NCBI Taxonomy" id="33922"/>
    <lineage>
        <taxon>Bacteria</taxon>
        <taxon>Bacillati</taxon>
        <taxon>Mycoplasmatota</taxon>
        <taxon>Mycoplasmoidales</taxon>
        <taxon>Metamycoplasmataceae</taxon>
        <taxon>Mycoplasmopsis</taxon>
    </lineage>
</organism>
<evidence type="ECO:0000313" key="3">
    <source>
        <dbReference type="Proteomes" id="UP000216943"/>
    </source>
</evidence>
<accession>A0A269TI35</accession>
<protein>
    <submittedName>
        <fullName evidence="2">Uncharacterized protein</fullName>
    </submittedName>
</protein>
<reference evidence="3" key="1">
    <citation type="submission" date="2017-08" db="EMBL/GenBank/DDBJ databases">
        <authorList>
            <person name="Alvarez-Ponce D."/>
            <person name="Weitzman C.L."/>
            <person name="Tillett R.L."/>
            <person name="Sandmeier F.C."/>
            <person name="Tracy C.R."/>
        </authorList>
    </citation>
    <scope>NUCLEOTIDE SEQUENCE [LARGE SCALE GENOMIC DNA]</scope>
    <source>
        <strain evidence="3">723</strain>
    </source>
</reference>
<keyword evidence="1" id="KW-0472">Membrane</keyword>
<sequence length="251" mass="30304">MLSTSEWTYYIATHIFWIVSFLIVFHIQPLISKNQKYKIIDFMKQNRIPLLTTFVKTKETTLNSKIKFLRMSLGLILLMFTPALTFTFFLVMEIFISDPIPEKLNNLELIVLIVSWVSPVIPIIINIWKLKHILKDLQIFQTRALEELKKYDFKTFYLYIKGISYDILKWKPLTSHYRANMWFLKRKLEKYPSLSLYEKYNVYLKYAYSSVYSTRDWTKKFVGVSRDMYVAAWSKKVFETIFEKEIKVWER</sequence>
<gene>
    <name evidence="2" type="ORF">CJJ23_03705</name>
</gene>